<dbReference type="InterPro" id="IPR036412">
    <property type="entry name" value="HAD-like_sf"/>
</dbReference>
<dbReference type="Gene3D" id="3.40.50.1000">
    <property type="entry name" value="HAD superfamily/HAD-like"/>
    <property type="match status" value="1"/>
</dbReference>
<dbReference type="PANTHER" id="PTHR18901:SF38">
    <property type="entry name" value="PSEUDOURIDINE-5'-PHOSPHATASE"/>
    <property type="match status" value="1"/>
</dbReference>
<dbReference type="SFLD" id="SFLDS00003">
    <property type="entry name" value="Haloacid_Dehalogenase"/>
    <property type="match status" value="1"/>
</dbReference>
<dbReference type="EMBL" id="AP025730">
    <property type="protein sequence ID" value="BDI08083.1"/>
    <property type="molecule type" value="Genomic_DNA"/>
</dbReference>
<dbReference type="InterPro" id="IPR023214">
    <property type="entry name" value="HAD_sf"/>
</dbReference>
<dbReference type="Proteomes" id="UP001057498">
    <property type="component" value="Chromosome"/>
</dbReference>
<dbReference type="PANTHER" id="PTHR18901">
    <property type="entry name" value="2-DEOXYGLUCOSE-6-PHOSPHATE PHOSPHATASE 2"/>
    <property type="match status" value="1"/>
</dbReference>
<dbReference type="SFLD" id="SFLDG01129">
    <property type="entry name" value="C1.5:_HAD__Beta-PGM__Phosphata"/>
    <property type="match status" value="1"/>
</dbReference>
<name>A0ABN6PVH9_9BURK</name>
<dbReference type="InterPro" id="IPR023198">
    <property type="entry name" value="PGP-like_dom2"/>
</dbReference>
<accession>A0ABN6PVH9</accession>
<dbReference type="RefSeq" id="WP_251971218.1">
    <property type="nucleotide sequence ID" value="NZ_AP025730.1"/>
</dbReference>
<dbReference type="Gene3D" id="1.10.150.240">
    <property type="entry name" value="Putative phosphatase, domain 2"/>
    <property type="match status" value="1"/>
</dbReference>
<dbReference type="NCBIfam" id="TIGR01509">
    <property type="entry name" value="HAD-SF-IA-v3"/>
    <property type="match status" value="1"/>
</dbReference>
<reference evidence="1" key="1">
    <citation type="submission" date="2022-04" db="EMBL/GenBank/DDBJ databases">
        <title>Whole genome sequence of Sphaerotilus sp. FB-5.</title>
        <authorList>
            <person name="Takeda M."/>
            <person name="Narihara S."/>
            <person name="Akimoto M."/>
            <person name="Akimoto R."/>
            <person name="Nishiyashiki S."/>
            <person name="Murakami T."/>
        </authorList>
    </citation>
    <scope>NUCLEOTIDE SEQUENCE</scope>
    <source>
        <strain evidence="1">FB-5</strain>
    </source>
</reference>
<dbReference type="SUPFAM" id="SSF56784">
    <property type="entry name" value="HAD-like"/>
    <property type="match status" value="1"/>
</dbReference>
<dbReference type="Pfam" id="PF00702">
    <property type="entry name" value="Hydrolase"/>
    <property type="match status" value="1"/>
</dbReference>
<sequence length="230" mass="25291">MSLIQAVVFDMDGILIDSEVLWRQVREEFAADNGMVWNALDQESTMGCNTRMWSRIMVERLQLQERLGMDDAAIAKEIKARLLAKYEAHLPEREGAVASVLRVAQKYKVALASGSPNELATHVMKVTGLDQVFLATMYGDDVTHGKPAPDIYLEVLKKIGVAPEQAVGIEDSGNGIRSLRAARMGIVAAPGPEFPLSEEVLALADVRIEHMAEVNPELIEQAAAQRRLRG</sequence>
<evidence type="ECO:0000313" key="2">
    <source>
        <dbReference type="Proteomes" id="UP001057498"/>
    </source>
</evidence>
<proteinExistence type="predicted"/>
<organism evidence="1 2">
    <name type="scientific">Sphaerotilus microaerophilus</name>
    <dbReference type="NCBI Taxonomy" id="2914710"/>
    <lineage>
        <taxon>Bacteria</taxon>
        <taxon>Pseudomonadati</taxon>
        <taxon>Pseudomonadota</taxon>
        <taxon>Betaproteobacteria</taxon>
        <taxon>Burkholderiales</taxon>
        <taxon>Sphaerotilaceae</taxon>
        <taxon>Sphaerotilus</taxon>
    </lineage>
</organism>
<evidence type="ECO:0000313" key="1">
    <source>
        <dbReference type="EMBL" id="BDI08083.1"/>
    </source>
</evidence>
<gene>
    <name evidence="1" type="ORF">CATMQ487_50530</name>
</gene>
<dbReference type="InterPro" id="IPR006439">
    <property type="entry name" value="HAD-SF_hydro_IA"/>
</dbReference>
<keyword evidence="2" id="KW-1185">Reference proteome</keyword>
<protein>
    <submittedName>
        <fullName evidence="1">Haloacid dehalogenase</fullName>
    </submittedName>
</protein>